<protein>
    <submittedName>
        <fullName evidence="1">Uncharacterized protein</fullName>
    </submittedName>
</protein>
<name>A0A7J8SSS3_GOSDV</name>
<dbReference type="AlphaFoldDB" id="A0A7J8SSS3"/>
<feature type="non-terminal residue" evidence="1">
    <location>
        <position position="1"/>
    </location>
</feature>
<evidence type="ECO:0000313" key="1">
    <source>
        <dbReference type="EMBL" id="MBA0628875.1"/>
    </source>
</evidence>
<reference evidence="1 2" key="1">
    <citation type="journal article" date="2019" name="Genome Biol. Evol.">
        <title>Insights into the evolution of the New World diploid cottons (Gossypium, subgenus Houzingenia) based on genome sequencing.</title>
        <authorList>
            <person name="Grover C.E."/>
            <person name="Arick M.A. 2nd"/>
            <person name="Thrash A."/>
            <person name="Conover J.L."/>
            <person name="Sanders W.S."/>
            <person name="Peterson D.G."/>
            <person name="Frelichowski J.E."/>
            <person name="Scheffler J.A."/>
            <person name="Scheffler B.E."/>
            <person name="Wendel J.F."/>
        </authorList>
    </citation>
    <scope>NUCLEOTIDE SEQUENCE [LARGE SCALE GENOMIC DNA]</scope>
    <source>
        <strain evidence="1">27</strain>
        <tissue evidence="1">Leaf</tissue>
    </source>
</reference>
<comment type="caution">
    <text evidence="1">The sequence shown here is derived from an EMBL/GenBank/DDBJ whole genome shotgun (WGS) entry which is preliminary data.</text>
</comment>
<gene>
    <name evidence="1" type="ORF">Godav_023512</name>
</gene>
<accession>A0A7J8SSS3</accession>
<sequence>KRVLIYVQLLNRELVMEKGFLDKLEDNAAVRIWSEKTQQEKGDCLTEGYMLELWDFTRISVTQNNLQDLKEI</sequence>
<keyword evidence="2" id="KW-1185">Reference proteome</keyword>
<proteinExistence type="predicted"/>
<organism evidence="1 2">
    <name type="scientific">Gossypium davidsonii</name>
    <name type="common">Davidson's cotton</name>
    <name type="synonym">Gossypium klotzschianum subsp. davidsonii</name>
    <dbReference type="NCBI Taxonomy" id="34287"/>
    <lineage>
        <taxon>Eukaryota</taxon>
        <taxon>Viridiplantae</taxon>
        <taxon>Streptophyta</taxon>
        <taxon>Embryophyta</taxon>
        <taxon>Tracheophyta</taxon>
        <taxon>Spermatophyta</taxon>
        <taxon>Magnoliopsida</taxon>
        <taxon>eudicotyledons</taxon>
        <taxon>Gunneridae</taxon>
        <taxon>Pentapetalae</taxon>
        <taxon>rosids</taxon>
        <taxon>malvids</taxon>
        <taxon>Malvales</taxon>
        <taxon>Malvaceae</taxon>
        <taxon>Malvoideae</taxon>
        <taxon>Gossypium</taxon>
    </lineage>
</organism>
<dbReference type="Proteomes" id="UP000593561">
    <property type="component" value="Unassembled WGS sequence"/>
</dbReference>
<evidence type="ECO:0000313" key="2">
    <source>
        <dbReference type="Proteomes" id="UP000593561"/>
    </source>
</evidence>
<dbReference type="EMBL" id="JABFAC010000011">
    <property type="protein sequence ID" value="MBA0628875.1"/>
    <property type="molecule type" value="Genomic_DNA"/>
</dbReference>